<comment type="caution">
    <text evidence="1">The sequence shown here is derived from an EMBL/GenBank/DDBJ whole genome shotgun (WGS) entry which is preliminary data.</text>
</comment>
<dbReference type="AlphaFoldDB" id="A0AAV0LI79"/>
<organism evidence="1 2">
    <name type="scientific">Linum tenue</name>
    <dbReference type="NCBI Taxonomy" id="586396"/>
    <lineage>
        <taxon>Eukaryota</taxon>
        <taxon>Viridiplantae</taxon>
        <taxon>Streptophyta</taxon>
        <taxon>Embryophyta</taxon>
        <taxon>Tracheophyta</taxon>
        <taxon>Spermatophyta</taxon>
        <taxon>Magnoliopsida</taxon>
        <taxon>eudicotyledons</taxon>
        <taxon>Gunneridae</taxon>
        <taxon>Pentapetalae</taxon>
        <taxon>rosids</taxon>
        <taxon>fabids</taxon>
        <taxon>Malpighiales</taxon>
        <taxon>Linaceae</taxon>
        <taxon>Linum</taxon>
    </lineage>
</organism>
<proteinExistence type="predicted"/>
<evidence type="ECO:0000313" key="2">
    <source>
        <dbReference type="Proteomes" id="UP001154282"/>
    </source>
</evidence>
<dbReference type="EMBL" id="CAMGYJ010000006">
    <property type="protein sequence ID" value="CAI0434090.1"/>
    <property type="molecule type" value="Genomic_DNA"/>
</dbReference>
<accession>A0AAV0LI79</accession>
<feature type="non-terminal residue" evidence="1">
    <location>
        <position position="60"/>
    </location>
</feature>
<gene>
    <name evidence="1" type="ORF">LITE_LOCUS24140</name>
</gene>
<dbReference type="Proteomes" id="UP001154282">
    <property type="component" value="Unassembled WGS sequence"/>
</dbReference>
<evidence type="ECO:0000313" key="1">
    <source>
        <dbReference type="EMBL" id="CAI0434090.1"/>
    </source>
</evidence>
<keyword evidence="2" id="KW-1185">Reference proteome</keyword>
<name>A0AAV0LI79_9ROSI</name>
<sequence>MPSIATREGPGVGIEAEKRVLGRKEQSWDEVGCRRKIPGRVAKYPTGYLSFWAPVEQRGA</sequence>
<reference evidence="1" key="1">
    <citation type="submission" date="2022-08" db="EMBL/GenBank/DDBJ databases">
        <authorList>
            <person name="Gutierrez-Valencia J."/>
        </authorList>
    </citation>
    <scope>NUCLEOTIDE SEQUENCE</scope>
</reference>
<protein>
    <submittedName>
        <fullName evidence="1">Uncharacterized protein</fullName>
    </submittedName>
</protein>